<dbReference type="EC" id="3.1.-.-" evidence="10"/>
<keyword evidence="7 10" id="KW-0653">Protein transport</keyword>
<comment type="subcellular location">
    <subcellularLocation>
        <location evidence="1">Endoplasmic reticulum membrane</location>
        <topology evidence="1">Multi-pass membrane protein</topology>
    </subcellularLocation>
</comment>
<evidence type="ECO:0000256" key="11">
    <source>
        <dbReference type="SAM" id="SignalP"/>
    </source>
</evidence>
<dbReference type="EMBL" id="GEGO01006994">
    <property type="protein sequence ID" value="JAR88410.1"/>
    <property type="molecule type" value="Transcribed_RNA"/>
</dbReference>
<keyword evidence="5 10" id="KW-0378">Hydrolase</keyword>
<dbReference type="Pfam" id="PF25140">
    <property type="entry name" value="PGAP1_TMD"/>
    <property type="match status" value="1"/>
</dbReference>
<dbReference type="InterPro" id="IPR056824">
    <property type="entry name" value="PGAP1_TMD"/>
</dbReference>
<evidence type="ECO:0000256" key="5">
    <source>
        <dbReference type="ARBA" id="ARBA00022801"/>
    </source>
</evidence>
<evidence type="ECO:0000256" key="2">
    <source>
        <dbReference type="ARBA" id="ARBA00006931"/>
    </source>
</evidence>
<dbReference type="Gene3D" id="3.40.50.1820">
    <property type="entry name" value="alpha/beta hydrolase"/>
    <property type="match status" value="1"/>
</dbReference>
<feature type="transmembrane region" description="Helical" evidence="10">
    <location>
        <begin position="650"/>
        <end position="672"/>
    </location>
</feature>
<comment type="function">
    <text evidence="10">Involved in inositol deacylation of GPI-anchored proteins which plays important roles in the quality control and ER-associated degradation of GPI-anchored proteins.</text>
</comment>
<feature type="chain" id="PRO_5007541962" description="GPI inositol-deacylase" evidence="11">
    <location>
        <begin position="26"/>
        <end position="916"/>
    </location>
</feature>
<dbReference type="Pfam" id="PF24660">
    <property type="entry name" value="PGAP1_3rd"/>
    <property type="match status" value="1"/>
</dbReference>
<feature type="transmembrane region" description="Helical" evidence="10">
    <location>
        <begin position="806"/>
        <end position="827"/>
    </location>
</feature>
<feature type="transmembrane region" description="Helical" evidence="10">
    <location>
        <begin position="746"/>
        <end position="772"/>
    </location>
</feature>
<evidence type="ECO:0000256" key="8">
    <source>
        <dbReference type="ARBA" id="ARBA00022989"/>
    </source>
</evidence>
<dbReference type="GO" id="GO:0015031">
    <property type="term" value="P:protein transport"/>
    <property type="evidence" value="ECO:0007669"/>
    <property type="project" value="UniProtKB-KW"/>
</dbReference>
<keyword evidence="9 10" id="KW-0472">Membrane</keyword>
<feature type="transmembrane region" description="Helical" evidence="10">
    <location>
        <begin position="692"/>
        <end position="719"/>
    </location>
</feature>
<dbReference type="InterPro" id="IPR012908">
    <property type="entry name" value="PGAP1-ab_dom-like"/>
</dbReference>
<keyword evidence="8 10" id="KW-1133">Transmembrane helix</keyword>
<dbReference type="InterPro" id="IPR039529">
    <property type="entry name" value="PGAP1/BST1"/>
</dbReference>
<accession>A0A147BCB2</accession>
<dbReference type="GO" id="GO:0005789">
    <property type="term" value="C:endoplasmic reticulum membrane"/>
    <property type="evidence" value="ECO:0007669"/>
    <property type="project" value="UniProtKB-SubCell"/>
</dbReference>
<keyword evidence="3 10" id="KW-0813">Transport</keyword>
<feature type="transmembrane region" description="Helical" evidence="10">
    <location>
        <begin position="839"/>
        <end position="857"/>
    </location>
</feature>
<dbReference type="GO" id="GO:0006888">
    <property type="term" value="P:endoplasmic reticulum to Golgi vesicle-mediated transport"/>
    <property type="evidence" value="ECO:0007669"/>
    <property type="project" value="TreeGrafter"/>
</dbReference>
<feature type="domain" description="GPI inositol-deacylase transmembrane" evidence="13">
    <location>
        <begin position="611"/>
        <end position="901"/>
    </location>
</feature>
<evidence type="ECO:0000313" key="14">
    <source>
        <dbReference type="EMBL" id="JAR88410.1"/>
    </source>
</evidence>
<evidence type="ECO:0000256" key="1">
    <source>
        <dbReference type="ARBA" id="ARBA00004477"/>
    </source>
</evidence>
<evidence type="ECO:0000256" key="3">
    <source>
        <dbReference type="ARBA" id="ARBA00022448"/>
    </source>
</evidence>
<evidence type="ECO:0000256" key="7">
    <source>
        <dbReference type="ARBA" id="ARBA00022927"/>
    </source>
</evidence>
<feature type="domain" description="GPI inositol-deacylase PGAP1-like alpha/beta" evidence="12">
    <location>
        <begin position="80"/>
        <end position="292"/>
    </location>
</feature>
<keyword evidence="11" id="KW-0732">Signal</keyword>
<dbReference type="SUPFAM" id="SSF53474">
    <property type="entry name" value="alpha/beta-Hydrolases"/>
    <property type="match status" value="1"/>
</dbReference>
<dbReference type="PANTHER" id="PTHR15495">
    <property type="entry name" value="NEGATIVE REGULATOR OF VESICLE FORMATION-RELATED"/>
    <property type="match status" value="1"/>
</dbReference>
<evidence type="ECO:0000256" key="9">
    <source>
        <dbReference type="ARBA" id="ARBA00023136"/>
    </source>
</evidence>
<dbReference type="AlphaFoldDB" id="A0A147BCB2"/>
<evidence type="ECO:0000259" key="13">
    <source>
        <dbReference type="Pfam" id="PF25140"/>
    </source>
</evidence>
<sequence>MLDFGGKSLLGLGGLLLLILGLVDMMTNFEENRCEMTYMYERPQYIPIKLSSAVQTRFPKYRLTVYGEGYYADMLRKGKLRGMPVLFVPGNAGSYQQVRSIGSVLFRKADFQRLPHHFDVFAVDFRDELSGLYGGHLAEQTDFLHECVKKIRHLYRSTNASLVILGHSMGGVVARALFTLPQFDAASVSLIFTYATPHRTAAVLDSHLQSFYGRLHETWSRDRGKFTDLTLVSIGGGDRDVLVRTELTTLPAHEGDVSATSTAVPAVWASTDHLSIVWCQQLVVVTARALYDLVVKGQNRLTTDPELIREVVRFHFVRQPYGKQLPQHALPELVRFGQGGEWSERLEASWRFRKNKVLSVQSVVMPFYDNESIVVVETGLSNQDWIFGCTATQDTNGRVICLSGISLSHEGETIPARTSWGERRVFHTTSASLRARGVKCLLVRALASSSRVVVVGERYKRSLRTRWLEVPSVLSCFFGPPSTLFSVPLTEGAAFYNLTLSGFRHLWQAYDVTLASKVCRAGTKGEGIVRFVVSWSQEDRFFSIKYPQSKSSRAQTEMPLKIQNPLSEEDSQRFPGVQLHLYLDPECNYVMTAQFSFQRALGQAVKRYITMVPAYMVALMLAALSAQLCSISDMGLCLPFDRALNLASTFLALVLLPAFFECMLWPLVSVVWPEPDNAGSSGFLENLALRTGLYSAAYGLTASLGLAFTGGVVLSGHLLTKVETINRYQTKPLPAPKDMSWSKSTLSVVLVLFVLAILTASAVSLVLGYLIYGFKVALLCGQQRMLEDRRGKSGPTSGWRLHVTFLMLWACVTLVAMPSFLVWARGLGFFLRLADDPHLAYTAAILAASGVVWQAGVPLTHRFYYKATHFCVYGVAVLTVLYSTVTLYRIAYAASAAHVALALQQALGRDSSVKTV</sequence>
<keyword evidence="4 10" id="KW-0812">Transmembrane</keyword>
<name>A0A147BCB2_IXORI</name>
<dbReference type="GO" id="GO:0006505">
    <property type="term" value="P:GPI anchor metabolic process"/>
    <property type="evidence" value="ECO:0007669"/>
    <property type="project" value="TreeGrafter"/>
</dbReference>
<protein>
    <recommendedName>
        <fullName evidence="10">GPI inositol-deacylase</fullName>
        <ecNumber evidence="10">3.1.-.-</ecNumber>
    </recommendedName>
</protein>
<proteinExistence type="inferred from homology"/>
<dbReference type="GO" id="GO:0050185">
    <property type="term" value="F:phosphatidylinositol deacylase activity"/>
    <property type="evidence" value="ECO:0007669"/>
    <property type="project" value="TreeGrafter"/>
</dbReference>
<comment type="similarity">
    <text evidence="2 10">Belongs to the GPI inositol-deacylase family.</text>
</comment>
<feature type="signal peptide" evidence="11">
    <location>
        <begin position="1"/>
        <end position="25"/>
    </location>
</feature>
<dbReference type="PANTHER" id="PTHR15495:SF7">
    <property type="entry name" value="GPI INOSITOL-DEACYLASE"/>
    <property type="match status" value="1"/>
</dbReference>
<evidence type="ECO:0000259" key="12">
    <source>
        <dbReference type="Pfam" id="PF07819"/>
    </source>
</evidence>
<feature type="transmembrane region" description="Helical" evidence="10">
    <location>
        <begin position="863"/>
        <end position="882"/>
    </location>
</feature>
<evidence type="ECO:0000256" key="10">
    <source>
        <dbReference type="RuleBase" id="RU365011"/>
    </source>
</evidence>
<dbReference type="Pfam" id="PF07819">
    <property type="entry name" value="PGAP1"/>
    <property type="match status" value="1"/>
</dbReference>
<feature type="transmembrane region" description="Helical" evidence="10">
    <location>
        <begin position="608"/>
        <end position="629"/>
    </location>
</feature>
<keyword evidence="6 10" id="KW-0256">Endoplasmic reticulum</keyword>
<dbReference type="InterPro" id="IPR029058">
    <property type="entry name" value="AB_hydrolase_fold"/>
</dbReference>
<reference evidence="14" key="1">
    <citation type="journal article" date="2018" name="PLoS Negl. Trop. Dis.">
        <title>Sialome diversity of ticks revealed by RNAseq of single tick salivary glands.</title>
        <authorList>
            <person name="Perner J."/>
            <person name="Kropackova S."/>
            <person name="Kopacek P."/>
            <person name="Ribeiro J.M."/>
        </authorList>
    </citation>
    <scope>NUCLEOTIDE SEQUENCE</scope>
    <source>
        <strain evidence="14">Siblings of single egg batch collected in Ceske Budejovice</strain>
        <tissue evidence="14">Salivary glands</tissue>
    </source>
</reference>
<organism evidence="14">
    <name type="scientific">Ixodes ricinus</name>
    <name type="common">Common tick</name>
    <name type="synonym">Acarus ricinus</name>
    <dbReference type="NCBI Taxonomy" id="34613"/>
    <lineage>
        <taxon>Eukaryota</taxon>
        <taxon>Metazoa</taxon>
        <taxon>Ecdysozoa</taxon>
        <taxon>Arthropoda</taxon>
        <taxon>Chelicerata</taxon>
        <taxon>Arachnida</taxon>
        <taxon>Acari</taxon>
        <taxon>Parasitiformes</taxon>
        <taxon>Ixodida</taxon>
        <taxon>Ixodoidea</taxon>
        <taxon>Ixodidae</taxon>
        <taxon>Ixodinae</taxon>
        <taxon>Ixodes</taxon>
    </lineage>
</organism>
<evidence type="ECO:0000256" key="4">
    <source>
        <dbReference type="ARBA" id="ARBA00022692"/>
    </source>
</evidence>
<evidence type="ECO:0000256" key="6">
    <source>
        <dbReference type="ARBA" id="ARBA00022824"/>
    </source>
</evidence>